<protein>
    <submittedName>
        <fullName evidence="1">Uncharacterized protein</fullName>
    </submittedName>
</protein>
<evidence type="ECO:0000313" key="1">
    <source>
        <dbReference type="EMBL" id="MCR6545070.1"/>
    </source>
</evidence>
<gene>
    <name evidence="1" type="ORF">NVS47_06000</name>
</gene>
<name>A0ABT1Y2I4_9FIRM</name>
<proteinExistence type="predicted"/>
<dbReference type="RefSeq" id="WP_257912686.1">
    <property type="nucleotide sequence ID" value="NZ_JANPWE010000002.1"/>
</dbReference>
<dbReference type="EMBL" id="JANPWE010000002">
    <property type="protein sequence ID" value="MCR6545070.1"/>
    <property type="molecule type" value="Genomic_DNA"/>
</dbReference>
<keyword evidence="2" id="KW-1185">Reference proteome</keyword>
<accession>A0ABT1Y2I4</accession>
<evidence type="ECO:0000313" key="2">
    <source>
        <dbReference type="Proteomes" id="UP001524944"/>
    </source>
</evidence>
<reference evidence="1 2" key="1">
    <citation type="submission" date="2022-08" db="EMBL/GenBank/DDBJ databases">
        <title>Proteogenomics of the novel Dehalobacterium formicoaceticum strain EZ94 highlights a key role of methyltransferases during anaerobic dichloromethane degradation.</title>
        <authorList>
            <person name="Wasmund K."/>
        </authorList>
    </citation>
    <scope>NUCLEOTIDE SEQUENCE [LARGE SCALE GENOMIC DNA]</scope>
    <source>
        <strain evidence="1 2">EZ94</strain>
    </source>
</reference>
<comment type="caution">
    <text evidence="1">The sequence shown here is derived from an EMBL/GenBank/DDBJ whole genome shotgun (WGS) entry which is preliminary data.</text>
</comment>
<organism evidence="1 2">
    <name type="scientific">Dehalobacterium formicoaceticum</name>
    <dbReference type="NCBI Taxonomy" id="51515"/>
    <lineage>
        <taxon>Bacteria</taxon>
        <taxon>Bacillati</taxon>
        <taxon>Bacillota</taxon>
        <taxon>Clostridia</taxon>
        <taxon>Eubacteriales</taxon>
        <taxon>Peptococcaceae</taxon>
        <taxon>Dehalobacterium</taxon>
    </lineage>
</organism>
<dbReference type="Proteomes" id="UP001524944">
    <property type="component" value="Unassembled WGS sequence"/>
</dbReference>
<sequence length="156" mass="18214">MGLYIIMSSCYQITGDLPNAERAVLKANEIILNNKNIRDKQNVISVKISLLTFHYLSGAYHKSIQTGNELLQYQINTESHERMNFTFFFLAFAYYETEAYPEAIECFQKGLYHLLISHKPKDVEILSSYEVFRTMLDWEGINPHLVAKFKDKYKLS</sequence>
<dbReference type="SUPFAM" id="SSF48452">
    <property type="entry name" value="TPR-like"/>
    <property type="match status" value="1"/>
</dbReference>
<dbReference type="InterPro" id="IPR011990">
    <property type="entry name" value="TPR-like_helical_dom_sf"/>
</dbReference>
<dbReference type="Gene3D" id="1.25.40.10">
    <property type="entry name" value="Tetratricopeptide repeat domain"/>
    <property type="match status" value="1"/>
</dbReference>